<evidence type="ECO:0000313" key="1">
    <source>
        <dbReference type="EMBL" id="KHG22121.1"/>
    </source>
</evidence>
<sequence>MLVNFFKTWQLSNNLYWLESSSDEAKSYIPSLTISLLLLFTRTIFRRPYYIPLYQKIHFLMKNYSI</sequence>
<reference evidence="2" key="1">
    <citation type="submission" date="2014-09" db="EMBL/GenBank/DDBJ databases">
        <authorList>
            <person name="Mudge J."/>
            <person name="Ramaraj T."/>
            <person name="Lindquist I.E."/>
            <person name="Bharti A.K."/>
            <person name="Sundararajan A."/>
            <person name="Cameron C.T."/>
            <person name="Woodward J.E."/>
            <person name="May G.D."/>
            <person name="Brubaker C."/>
            <person name="Broadhvest J."/>
            <person name="Wilkins T.A."/>
        </authorList>
    </citation>
    <scope>NUCLEOTIDE SEQUENCE</scope>
    <source>
        <strain evidence="2">cv. AKA8401</strain>
    </source>
</reference>
<name>A0A0B0PFE2_GOSAR</name>
<protein>
    <submittedName>
        <fullName evidence="1">Uncharacterized protein</fullName>
    </submittedName>
</protein>
<dbReference type="Proteomes" id="UP000032142">
    <property type="component" value="Unassembled WGS sequence"/>
</dbReference>
<proteinExistence type="predicted"/>
<gene>
    <name evidence="1" type="ORF">F383_00078</name>
</gene>
<evidence type="ECO:0000313" key="2">
    <source>
        <dbReference type="Proteomes" id="UP000032142"/>
    </source>
</evidence>
<dbReference type="EMBL" id="KN420698">
    <property type="protein sequence ID" value="KHG22121.1"/>
    <property type="molecule type" value="Genomic_DNA"/>
</dbReference>
<keyword evidence="2" id="KW-1185">Reference proteome</keyword>
<organism evidence="1 2">
    <name type="scientific">Gossypium arboreum</name>
    <name type="common">Tree cotton</name>
    <name type="synonym">Gossypium nanking</name>
    <dbReference type="NCBI Taxonomy" id="29729"/>
    <lineage>
        <taxon>Eukaryota</taxon>
        <taxon>Viridiplantae</taxon>
        <taxon>Streptophyta</taxon>
        <taxon>Embryophyta</taxon>
        <taxon>Tracheophyta</taxon>
        <taxon>Spermatophyta</taxon>
        <taxon>Magnoliopsida</taxon>
        <taxon>eudicotyledons</taxon>
        <taxon>Gunneridae</taxon>
        <taxon>Pentapetalae</taxon>
        <taxon>rosids</taxon>
        <taxon>malvids</taxon>
        <taxon>Malvales</taxon>
        <taxon>Malvaceae</taxon>
        <taxon>Malvoideae</taxon>
        <taxon>Gossypium</taxon>
    </lineage>
</organism>
<dbReference type="AlphaFoldDB" id="A0A0B0PFE2"/>
<accession>A0A0B0PFE2</accession>